<keyword evidence="3" id="KW-1185">Reference proteome</keyword>
<accession>A0A972SHK1</accession>
<proteinExistence type="predicted"/>
<organism evidence="2 3">
    <name type="scientific">Paraburkholderia elongata</name>
    <dbReference type="NCBI Taxonomy" id="2675747"/>
    <lineage>
        <taxon>Bacteria</taxon>
        <taxon>Pseudomonadati</taxon>
        <taxon>Pseudomonadota</taxon>
        <taxon>Betaproteobacteria</taxon>
        <taxon>Burkholderiales</taxon>
        <taxon>Burkholderiaceae</taxon>
        <taxon>Paraburkholderia</taxon>
    </lineage>
</organism>
<dbReference type="AlphaFoldDB" id="A0A972SHK1"/>
<dbReference type="GO" id="GO:0008270">
    <property type="term" value="F:zinc ion binding"/>
    <property type="evidence" value="ECO:0007669"/>
    <property type="project" value="InterPro"/>
</dbReference>
<reference evidence="2 3" key="1">
    <citation type="submission" date="2019-11" db="EMBL/GenBank/DDBJ databases">
        <title>Metabolism of dissolved organic matter in forest soils.</title>
        <authorList>
            <person name="Cyle K.T."/>
            <person name="Wilhelm R.C."/>
            <person name="Martinez C.E."/>
        </authorList>
    </citation>
    <scope>NUCLEOTIDE SEQUENCE [LARGE SCALE GENOMIC DNA]</scope>
    <source>
        <strain evidence="2 3">5N</strain>
    </source>
</reference>
<sequence length="57" mass="6408">MNYGQEEAEACIEVHQASTHVSEMGEGHKTTLDDLQCLCANCHRIVHKVLRKQSRTA</sequence>
<dbReference type="Pfam" id="PF01844">
    <property type="entry name" value="HNH"/>
    <property type="match status" value="1"/>
</dbReference>
<evidence type="ECO:0000313" key="2">
    <source>
        <dbReference type="EMBL" id="NPT56053.1"/>
    </source>
</evidence>
<evidence type="ECO:0000313" key="3">
    <source>
        <dbReference type="Proteomes" id="UP000655523"/>
    </source>
</evidence>
<comment type="caution">
    <text evidence="2">The sequence shown here is derived from an EMBL/GenBank/DDBJ whole genome shotgun (WGS) entry which is preliminary data.</text>
</comment>
<evidence type="ECO:0000259" key="1">
    <source>
        <dbReference type="Pfam" id="PF01844"/>
    </source>
</evidence>
<gene>
    <name evidence="2" type="ORF">GNZ13_15985</name>
</gene>
<dbReference type="InterPro" id="IPR003615">
    <property type="entry name" value="HNH_nuc"/>
</dbReference>
<dbReference type="Proteomes" id="UP000655523">
    <property type="component" value="Unassembled WGS sequence"/>
</dbReference>
<dbReference type="GO" id="GO:0004519">
    <property type="term" value="F:endonuclease activity"/>
    <property type="evidence" value="ECO:0007669"/>
    <property type="project" value="InterPro"/>
</dbReference>
<protein>
    <recommendedName>
        <fullName evidence="1">HNH domain-containing protein</fullName>
    </recommendedName>
</protein>
<dbReference type="GO" id="GO:0003676">
    <property type="term" value="F:nucleic acid binding"/>
    <property type="evidence" value="ECO:0007669"/>
    <property type="project" value="InterPro"/>
</dbReference>
<dbReference type="CDD" id="cd00085">
    <property type="entry name" value="HNHc"/>
    <property type="match status" value="1"/>
</dbReference>
<name>A0A972SHK1_9BURK</name>
<dbReference type="EMBL" id="WOEZ01000082">
    <property type="protein sequence ID" value="NPT56053.1"/>
    <property type="molecule type" value="Genomic_DNA"/>
</dbReference>
<feature type="domain" description="HNH" evidence="1">
    <location>
        <begin position="20"/>
        <end position="48"/>
    </location>
</feature>
<dbReference type="InterPro" id="IPR002711">
    <property type="entry name" value="HNH"/>
</dbReference>